<evidence type="ECO:0000256" key="3">
    <source>
        <dbReference type="ARBA" id="ARBA00045430"/>
    </source>
</evidence>
<dbReference type="Gene3D" id="2.60.40.10">
    <property type="entry name" value="Immunoglobulins"/>
    <property type="match status" value="5"/>
</dbReference>
<dbReference type="SUPFAM" id="SSF48726">
    <property type="entry name" value="Immunoglobulin"/>
    <property type="match status" value="4"/>
</dbReference>
<keyword evidence="6" id="KW-0812">Transmembrane</keyword>
<feature type="signal peptide" evidence="7">
    <location>
        <begin position="1"/>
        <end position="20"/>
    </location>
</feature>
<evidence type="ECO:0000259" key="8">
    <source>
        <dbReference type="PROSITE" id="PS50835"/>
    </source>
</evidence>
<dbReference type="InterPro" id="IPR036179">
    <property type="entry name" value="Ig-like_dom_sf"/>
</dbReference>
<dbReference type="InterPro" id="IPR056386">
    <property type="entry name" value="Ig_CD22"/>
</dbReference>
<evidence type="ECO:0000256" key="1">
    <source>
        <dbReference type="ARBA" id="ARBA00040106"/>
    </source>
</evidence>
<keyword evidence="7" id="KW-0732">Signal</keyword>
<dbReference type="EMBL" id="JBBPFD010000019">
    <property type="protein sequence ID" value="KAK7886997.1"/>
    <property type="molecule type" value="Genomic_DNA"/>
</dbReference>
<dbReference type="SMART" id="SM00408">
    <property type="entry name" value="IGc2"/>
    <property type="match status" value="4"/>
</dbReference>
<evidence type="ECO:0000256" key="5">
    <source>
        <dbReference type="SAM" id="MobiDB-lite"/>
    </source>
</evidence>
<feature type="domain" description="Ig-like" evidence="8">
    <location>
        <begin position="215"/>
        <end position="300"/>
    </location>
</feature>
<gene>
    <name evidence="9" type="ORF">WMY93_026618</name>
</gene>
<keyword evidence="6" id="KW-0472">Membrane</keyword>
<reference evidence="10" key="1">
    <citation type="submission" date="2024-04" db="EMBL/GenBank/DDBJ databases">
        <title>Salinicola lusitanus LLJ914,a marine bacterium isolated from the Okinawa Trough.</title>
        <authorList>
            <person name="Li J."/>
        </authorList>
    </citation>
    <scope>NUCLEOTIDE SEQUENCE [LARGE SCALE GENOMIC DNA]</scope>
</reference>
<feature type="domain" description="Ig-like" evidence="8">
    <location>
        <begin position="304"/>
        <end position="390"/>
    </location>
</feature>
<accession>A0AAW0MXW9</accession>
<dbReference type="InterPro" id="IPR013783">
    <property type="entry name" value="Ig-like_fold"/>
</dbReference>
<protein>
    <recommendedName>
        <fullName evidence="1">B-cell receptor CD22</fullName>
    </recommendedName>
    <alternativeName>
        <fullName evidence="2">Sialic acid-binding Ig-like lectin 2</fullName>
    </alternativeName>
</protein>
<dbReference type="SMART" id="SM00409">
    <property type="entry name" value="IG"/>
    <property type="match status" value="5"/>
</dbReference>
<dbReference type="PANTHER" id="PTHR46013">
    <property type="entry name" value="VASCULAR CELL ADHESION MOLECULE 1"/>
    <property type="match status" value="1"/>
</dbReference>
<evidence type="ECO:0000256" key="4">
    <source>
        <dbReference type="ARBA" id="ARBA00046458"/>
    </source>
</evidence>
<comment type="caution">
    <text evidence="9">The sequence shown here is derived from an EMBL/GenBank/DDBJ whole genome shotgun (WGS) entry which is preliminary data.</text>
</comment>
<feature type="compositionally biased region" description="Basic and acidic residues" evidence="5">
    <location>
        <begin position="757"/>
        <end position="774"/>
    </location>
</feature>
<evidence type="ECO:0000256" key="6">
    <source>
        <dbReference type="SAM" id="Phobius"/>
    </source>
</evidence>
<feature type="domain" description="Ig-like" evidence="8">
    <location>
        <begin position="485"/>
        <end position="566"/>
    </location>
</feature>
<dbReference type="InterPro" id="IPR003598">
    <property type="entry name" value="Ig_sub2"/>
</dbReference>
<proteinExistence type="predicted"/>
<dbReference type="AlphaFoldDB" id="A0AAW0MXW9"/>
<comment type="function">
    <text evidence="3">Most highly expressed siglec (sialic acid-binding immunoglobulin-like lectin) on B-cells that plays a role in various aspects of B-cell biology including differentiation, antigen presentation, and trafficking to bone marrow. Binds to alpha 2,6-linked sialic acid residues of surface molecules such as CD22 itself, CD45 and IgM in a cis configuration. Can also bind to ligands on other cells as an adhesion molecule in a trans configuration. Acts as an inhibitory coreceptor on the surface of B-cells and inhibits B-cell receptor induced signaling, characterized by inhibition of the calcium mobilization and cellular activation. Mechanistically, the immunoreceptor tyrosine-based inhibitory motif domain is phosphorylated by the Src kinase LYN, which in turn leads to the recruitment of the protein tyrosine phosphatase 1/PTPN6, leading to the negative regulation of BCR signaling. If this negative signaling from is of sufficient strength, apoptosis of the B-cell can be induced.</text>
</comment>
<evidence type="ECO:0000313" key="10">
    <source>
        <dbReference type="Proteomes" id="UP001460270"/>
    </source>
</evidence>
<keyword evidence="6" id="KW-1133">Transmembrane helix</keyword>
<dbReference type="InterPro" id="IPR003599">
    <property type="entry name" value="Ig_sub"/>
</dbReference>
<keyword evidence="10" id="KW-1185">Reference proteome</keyword>
<evidence type="ECO:0000256" key="7">
    <source>
        <dbReference type="SAM" id="SignalP"/>
    </source>
</evidence>
<dbReference type="Pfam" id="PF13927">
    <property type="entry name" value="Ig_3"/>
    <property type="match status" value="1"/>
</dbReference>
<dbReference type="PANTHER" id="PTHR46013:SF4">
    <property type="entry name" value="B-CELL RECEPTOR CD22-RELATED"/>
    <property type="match status" value="1"/>
</dbReference>
<organism evidence="9 10">
    <name type="scientific">Mugilogobius chulae</name>
    <name type="common">yellowstripe goby</name>
    <dbReference type="NCBI Taxonomy" id="88201"/>
    <lineage>
        <taxon>Eukaryota</taxon>
        <taxon>Metazoa</taxon>
        <taxon>Chordata</taxon>
        <taxon>Craniata</taxon>
        <taxon>Vertebrata</taxon>
        <taxon>Euteleostomi</taxon>
        <taxon>Actinopterygii</taxon>
        <taxon>Neopterygii</taxon>
        <taxon>Teleostei</taxon>
        <taxon>Neoteleostei</taxon>
        <taxon>Acanthomorphata</taxon>
        <taxon>Gobiaria</taxon>
        <taxon>Gobiiformes</taxon>
        <taxon>Gobioidei</taxon>
        <taxon>Gobiidae</taxon>
        <taxon>Gobionellinae</taxon>
        <taxon>Mugilogobius</taxon>
    </lineage>
</organism>
<dbReference type="Pfam" id="PF24518">
    <property type="entry name" value="Ig_CD22"/>
    <property type="match status" value="1"/>
</dbReference>
<feature type="region of interest" description="Disordered" evidence="5">
    <location>
        <begin position="754"/>
        <end position="774"/>
    </location>
</feature>
<dbReference type="Pfam" id="PF13895">
    <property type="entry name" value="Ig_2"/>
    <property type="match status" value="3"/>
</dbReference>
<evidence type="ECO:0000256" key="2">
    <source>
        <dbReference type="ARBA" id="ARBA00041781"/>
    </source>
</evidence>
<sequence length="774" mass="86437">MKLHPIRYLILLMIVTAVPCDSDSPAKIETTKLTAFVGTCVEIRCKVVRKLPEEDALWFWMKYREYDSRIKDYSHKIVYSNKPTERPISPLFEGRVNYTGSTSLAYTASRNAKKPSCSVSICYLTVQDSGSYFSDTLLRIGTMNENPCAITFNKPAAVKEGQTINLTCSTPTSCSLYLEIQSVPSSHLKTHQTRYSYTATASFTASWRITAEIKPRNTDIETDTQTREVAVGGSVTFKCKTDANPLPLEYYWYRDRSSFQTTDTNSLELKSVQRTDKACYKCKAQNKLGSGDYSSDLCLEVLVPPTSLTLSMDTEVTEGQRVSITCRVDSSPVSTLTLSRTLQGSKVELLKNTDQNSLSYSVTVSSEHSGEYTCSAHNRVGSDSTKRSLQVKYAPQNVRVQADPGLTVKENTTVTLNCSAQSHPPLSSVTWSRGPTGQELSVHTGHTFSVRSVSVSDSGLYTCTAHNQVGNTTSATAHLIVNFGPKQTVVLRAEEEQGPDGSRSVTLSCSSHSVPPVRSYTWYRRTEDRELKVSENINYTVLSTQPGVYYCTAKNEISERTSEPVSLFQGSYVKFIFLALVPLLVILCAFLLHRYKTKSSVEEERANKSCWRSCSRPVGRWHSSRSNTQDVHAQNPARPQQSADMINGTSNADILYSTVDHCKNKQGRPAASRDQNTQADSLFYASLHFDKTKPTVSPEEEEEVIYSNVTQNEEEGDVYENITKVQEATWSGPSDCCEDEVEVNYSSVNFRSRARHREQTRVTAEEEDYSELHL</sequence>
<dbReference type="InterPro" id="IPR007110">
    <property type="entry name" value="Ig-like_dom"/>
</dbReference>
<dbReference type="PROSITE" id="PS50835">
    <property type="entry name" value="IG_LIKE"/>
    <property type="match status" value="4"/>
</dbReference>
<name>A0AAW0MXW9_9GOBI</name>
<dbReference type="Proteomes" id="UP001460270">
    <property type="component" value="Unassembled WGS sequence"/>
</dbReference>
<feature type="domain" description="Ig-like" evidence="8">
    <location>
        <begin position="395"/>
        <end position="482"/>
    </location>
</feature>
<feature type="chain" id="PRO_5043642820" description="B-cell receptor CD22" evidence="7">
    <location>
        <begin position="21"/>
        <end position="774"/>
    </location>
</feature>
<evidence type="ECO:0000313" key="9">
    <source>
        <dbReference type="EMBL" id="KAK7886997.1"/>
    </source>
</evidence>
<feature type="transmembrane region" description="Helical" evidence="6">
    <location>
        <begin position="572"/>
        <end position="592"/>
    </location>
</feature>
<feature type="compositionally biased region" description="Polar residues" evidence="5">
    <location>
        <begin position="624"/>
        <end position="645"/>
    </location>
</feature>
<feature type="region of interest" description="Disordered" evidence="5">
    <location>
        <begin position="614"/>
        <end position="645"/>
    </location>
</feature>
<comment type="subunit">
    <text evidence="4">Predominantly monomer of isoform CD22-beta. Also found as heterodimer of isoform CD22-beta and a shorter isoform. Interacts with PTPN6/SHP-1, LYN, SYK, PIK3R1/PIK3R2 and PLCG1 upon phosphorylation. Interacts with GRB2, INPP5D and SHC1 upon phosphorylation. May form a complex with INPP5D/SHIP, GRB2 and SHC1.</text>
</comment>